<reference evidence="1 2" key="1">
    <citation type="journal article" date="2006" name="Int. J. Syst. Evol. Microbiol.">
        <title>Costertonia aggregata gen. nov., sp. nov., a mesophilic marine bacterium of the family Flavobacteriaceae, isolated from a mature biofilm.</title>
        <authorList>
            <person name="Kwon K.K."/>
            <person name="Lee Y.K."/>
            <person name="Lee H.K."/>
        </authorList>
    </citation>
    <scope>NUCLEOTIDE SEQUENCE [LARGE SCALE GENOMIC DNA]</scope>
    <source>
        <strain evidence="1 2">KCCM 42265</strain>
    </source>
</reference>
<dbReference type="InterPro" id="IPR036188">
    <property type="entry name" value="FAD/NAD-bd_sf"/>
</dbReference>
<dbReference type="Pfam" id="PF05834">
    <property type="entry name" value="Lycopene_cycl"/>
    <property type="match status" value="1"/>
</dbReference>
<protein>
    <submittedName>
        <fullName evidence="1">Lycopene cyclase</fullName>
    </submittedName>
</protein>
<dbReference type="Proteomes" id="UP000509302">
    <property type="component" value="Chromosome"/>
</dbReference>
<sequence>MLADAMGRDAFFADKSILLVDKDAKRNNDRTWCFWENGEGRFDAIVHKKWNHIYFGGQNFSKRFNITPYVYKMIKGVDFYTDYLERITAYPNIEFRQETVQDIDDTLGKIMMTTDKGQYVAKKAFNSLFNYGMATFQNRYPVLQQHFLGWFVKTKKPVFKTDEVTYMDFSIPQKGNTRFMYVLPFSETEALVEYTLFSEQTLHQLEYEKAIEHYLNTNLNCTEFEILEKEKGSIPMTCYDFKGYHTKNMRFIGTAGGWAKPSTGYTFMSTAKKTPVLLEHIKTGKSLQKLNFKNRFWQYDLLFLDVLKRDNGKGHVIFEKLFKNRKPQLVFKFLDEETNFLEELYYMWGSPKIPFTKALWKRVLLRFYMAVRNPRQALTILFCA</sequence>
<name>A0A7H9AUP8_9FLAO</name>
<keyword evidence="2" id="KW-1185">Reference proteome</keyword>
<organism evidence="1 2">
    <name type="scientific">Costertonia aggregata</name>
    <dbReference type="NCBI Taxonomy" id="343403"/>
    <lineage>
        <taxon>Bacteria</taxon>
        <taxon>Pseudomonadati</taxon>
        <taxon>Bacteroidota</taxon>
        <taxon>Flavobacteriia</taxon>
        <taxon>Flavobacteriales</taxon>
        <taxon>Flavobacteriaceae</taxon>
        <taxon>Costertonia</taxon>
    </lineage>
</organism>
<evidence type="ECO:0000313" key="2">
    <source>
        <dbReference type="Proteomes" id="UP000509302"/>
    </source>
</evidence>
<gene>
    <name evidence="1" type="ORF">HYG79_06990</name>
</gene>
<dbReference type="AlphaFoldDB" id="A0A7H9AUP8"/>
<proteinExistence type="predicted"/>
<accession>A0A7H9AUP8</accession>
<dbReference type="KEGG" id="cagg:HYG79_06990"/>
<dbReference type="Gene3D" id="3.50.50.60">
    <property type="entry name" value="FAD/NAD(P)-binding domain"/>
    <property type="match status" value="1"/>
</dbReference>
<evidence type="ECO:0000313" key="1">
    <source>
        <dbReference type="EMBL" id="QLG47223.1"/>
    </source>
</evidence>
<dbReference type="EMBL" id="CP058595">
    <property type="protein sequence ID" value="QLG47223.1"/>
    <property type="molecule type" value="Genomic_DNA"/>
</dbReference>